<dbReference type="KEGG" id="scs:Sta7437_0771"/>
<reference evidence="2" key="1">
    <citation type="journal article" date="2013" name="Proc. Natl. Acad. Sci. U.S.A.">
        <title>Improving the coverage of the cyanobacterial phylum using diversity-driven genome sequencing.</title>
        <authorList>
            <person name="Shih P.M."/>
            <person name="Wu D."/>
            <person name="Latifi A."/>
            <person name="Axen S.D."/>
            <person name="Fewer D.P."/>
            <person name="Talla E."/>
            <person name="Calteau A."/>
            <person name="Cai F."/>
            <person name="Tandeau de Marsac N."/>
            <person name="Rippka R."/>
            <person name="Herdman M."/>
            <person name="Sivonen K."/>
            <person name="Coursin T."/>
            <person name="Laurent T."/>
            <person name="Goodwin L."/>
            <person name="Nolan M."/>
            <person name="Davenport K.W."/>
            <person name="Han C.S."/>
            <person name="Rubin E.M."/>
            <person name="Eisen J.A."/>
            <person name="Woyke T."/>
            <person name="Gugger M."/>
            <person name="Kerfeld C.A."/>
        </authorList>
    </citation>
    <scope>NUCLEOTIDE SEQUENCE [LARGE SCALE GENOMIC DNA]</scope>
    <source>
        <strain evidence="2">ATCC 29371 / PCC 7437</strain>
    </source>
</reference>
<gene>
    <name evidence="1" type="ordered locus">Sta7437_0771</name>
</gene>
<evidence type="ECO:0000313" key="2">
    <source>
        <dbReference type="Proteomes" id="UP000010473"/>
    </source>
</evidence>
<evidence type="ECO:0000313" key="1">
    <source>
        <dbReference type="EMBL" id="AFZ34362.1"/>
    </source>
</evidence>
<dbReference type="RefSeq" id="WP_015192035.1">
    <property type="nucleotide sequence ID" value="NC_019748.1"/>
</dbReference>
<organism evidence="1 2">
    <name type="scientific">Stanieria cyanosphaera (strain ATCC 29371 / PCC 7437)</name>
    <dbReference type="NCBI Taxonomy" id="111780"/>
    <lineage>
        <taxon>Bacteria</taxon>
        <taxon>Bacillati</taxon>
        <taxon>Cyanobacteriota</taxon>
        <taxon>Cyanophyceae</taxon>
        <taxon>Pleurocapsales</taxon>
        <taxon>Dermocarpellaceae</taxon>
        <taxon>Stanieria</taxon>
    </lineage>
</organism>
<accession>K9XRQ4</accession>
<dbReference type="AlphaFoldDB" id="K9XRQ4"/>
<dbReference type="OrthoDB" id="9804233at2"/>
<name>K9XRQ4_STAC7</name>
<protein>
    <submittedName>
        <fullName evidence="1">Uncharacterized protein</fullName>
    </submittedName>
</protein>
<keyword evidence="2" id="KW-1185">Reference proteome</keyword>
<dbReference type="EMBL" id="CP003653">
    <property type="protein sequence ID" value="AFZ34362.1"/>
    <property type="molecule type" value="Genomic_DNA"/>
</dbReference>
<dbReference type="Proteomes" id="UP000010473">
    <property type="component" value="Chromosome"/>
</dbReference>
<proteinExistence type="predicted"/>
<dbReference type="HOGENOM" id="CLU_215375_1_0_3"/>
<sequence length="46" mass="4951">MSKKAYTQPQLSVHGNVETLTQKTKVGTKLDASFEAGTPLTELTIS</sequence>
<dbReference type="STRING" id="111780.Sta7437_0771"/>